<sequence length="288" mass="32394">MALLQLVATTLTCLLSTNLGVRGQVLKEGRGVCSKQTLRVPLIYNETFIQPVYHPFLTTCKGLRTCSTYRTTYRVSYRQVTKEVLQTSITCCPGWQKNHPGATSCDQALCHKPCRNGGICTRPNVCLCRPGWGGKYCQIDVDECRTPIHSCFQQCVNTLGSYHCACHPGFSLGADEKSCQEQPTPSPALPTSGQSSSSEELTNEVKELQGKMADLQERLEWTVNTFQNLLPMRLEDIKAEHIQELWTRLRQLDQVESLSDQLMYMEEKMGSCACQDNKISLRMDPNTR</sequence>
<dbReference type="InParanoid" id="A0A6P7XD64"/>
<keyword evidence="5" id="KW-0677">Repeat</keyword>
<evidence type="ECO:0000256" key="2">
    <source>
        <dbReference type="ARBA" id="ARBA00022525"/>
    </source>
</evidence>
<dbReference type="InterPro" id="IPR000742">
    <property type="entry name" value="EGF"/>
</dbReference>
<dbReference type="OrthoDB" id="155976at2759"/>
<dbReference type="InterPro" id="IPR018097">
    <property type="entry name" value="EGF_Ca-bd_CS"/>
</dbReference>
<comment type="caution">
    <text evidence="11">Lacks conserved residue(s) required for the propagation of feature annotation.</text>
</comment>
<evidence type="ECO:0000259" key="14">
    <source>
        <dbReference type="PROSITE" id="PS50026"/>
    </source>
</evidence>
<dbReference type="CTD" id="80864"/>
<protein>
    <recommendedName>
        <fullName evidence="10">Epidermal growth factor-like protein 8</fullName>
    </recommendedName>
</protein>
<dbReference type="SMART" id="SM00181">
    <property type="entry name" value="EGF"/>
    <property type="match status" value="2"/>
</dbReference>
<dbReference type="Pfam" id="PF07546">
    <property type="entry name" value="EMI"/>
    <property type="match status" value="1"/>
</dbReference>
<dbReference type="InterPro" id="IPR001881">
    <property type="entry name" value="EGF-like_Ca-bd_dom"/>
</dbReference>
<keyword evidence="8 11" id="KW-1015">Disulfide bond</keyword>
<dbReference type="GO" id="GO:0005509">
    <property type="term" value="F:calcium ion binding"/>
    <property type="evidence" value="ECO:0007669"/>
    <property type="project" value="InterPro"/>
</dbReference>
<evidence type="ECO:0000256" key="4">
    <source>
        <dbReference type="ARBA" id="ARBA00022729"/>
    </source>
</evidence>
<dbReference type="RefSeq" id="XP_030051181.1">
    <property type="nucleotide sequence ID" value="XM_030195321.1"/>
</dbReference>
<feature type="domain" description="EGF-like" evidence="14">
    <location>
        <begin position="140"/>
        <end position="180"/>
    </location>
</feature>
<accession>A0A6P7XD64</accession>
<keyword evidence="9" id="KW-0325">Glycoprotein</keyword>
<evidence type="ECO:0000256" key="6">
    <source>
        <dbReference type="ARBA" id="ARBA00022837"/>
    </source>
</evidence>
<keyword evidence="16" id="KW-1185">Reference proteome</keyword>
<feature type="domain" description="EGF-like" evidence="14">
    <location>
        <begin position="106"/>
        <end position="138"/>
    </location>
</feature>
<dbReference type="Proteomes" id="UP000515156">
    <property type="component" value="Chromosome 3"/>
</dbReference>
<feature type="region of interest" description="Disordered" evidence="12">
    <location>
        <begin position="177"/>
        <end position="204"/>
    </location>
</feature>
<dbReference type="PROSITE" id="PS50026">
    <property type="entry name" value="EGF_3"/>
    <property type="match status" value="2"/>
</dbReference>
<reference evidence="17" key="1">
    <citation type="submission" date="2025-08" db="UniProtKB">
        <authorList>
            <consortium name="RefSeq"/>
        </authorList>
    </citation>
    <scope>IDENTIFICATION</scope>
</reference>
<dbReference type="FunFam" id="2.10.25.10:FF:000394">
    <property type="entry name" value="Epidermal growth factor-like protein 8"/>
    <property type="match status" value="1"/>
</dbReference>
<dbReference type="CDD" id="cd00054">
    <property type="entry name" value="EGF_CA"/>
    <property type="match status" value="1"/>
</dbReference>
<keyword evidence="6" id="KW-0106">Calcium</keyword>
<name>A0A6P7XD64_9AMPH</name>
<dbReference type="AlphaFoldDB" id="A0A6P7XD64"/>
<dbReference type="GO" id="GO:0005102">
    <property type="term" value="F:signaling receptor binding"/>
    <property type="evidence" value="ECO:0007669"/>
    <property type="project" value="TreeGrafter"/>
</dbReference>
<feature type="domain" description="EMI" evidence="15">
    <location>
        <begin position="29"/>
        <end position="107"/>
    </location>
</feature>
<evidence type="ECO:0000256" key="9">
    <source>
        <dbReference type="ARBA" id="ARBA00023180"/>
    </source>
</evidence>
<organism evidence="16 17">
    <name type="scientific">Microcaecilia unicolor</name>
    <dbReference type="NCBI Taxonomy" id="1415580"/>
    <lineage>
        <taxon>Eukaryota</taxon>
        <taxon>Metazoa</taxon>
        <taxon>Chordata</taxon>
        <taxon>Craniata</taxon>
        <taxon>Vertebrata</taxon>
        <taxon>Euteleostomi</taxon>
        <taxon>Amphibia</taxon>
        <taxon>Gymnophiona</taxon>
        <taxon>Siphonopidae</taxon>
        <taxon>Microcaecilia</taxon>
    </lineage>
</organism>
<evidence type="ECO:0000313" key="17">
    <source>
        <dbReference type="RefSeq" id="XP_030051181.1"/>
    </source>
</evidence>
<dbReference type="Pfam" id="PF07645">
    <property type="entry name" value="EGF_CA"/>
    <property type="match status" value="1"/>
</dbReference>
<dbReference type="FunCoup" id="A0A6P7XD64">
    <property type="interactions" value="16"/>
</dbReference>
<evidence type="ECO:0000256" key="12">
    <source>
        <dbReference type="SAM" id="MobiDB-lite"/>
    </source>
</evidence>
<feature type="disulfide bond" evidence="11">
    <location>
        <begin position="110"/>
        <end position="120"/>
    </location>
</feature>
<dbReference type="KEGG" id="muo:115464935"/>
<keyword evidence="3 11" id="KW-0245">EGF-like domain</keyword>
<dbReference type="GO" id="GO:0005576">
    <property type="term" value="C:extracellular region"/>
    <property type="evidence" value="ECO:0007669"/>
    <property type="project" value="UniProtKB-SubCell"/>
</dbReference>
<keyword evidence="2" id="KW-0964">Secreted</keyword>
<evidence type="ECO:0000313" key="16">
    <source>
        <dbReference type="Proteomes" id="UP000515156"/>
    </source>
</evidence>
<dbReference type="InterPro" id="IPR011489">
    <property type="entry name" value="EMI_domain"/>
</dbReference>
<evidence type="ECO:0000259" key="15">
    <source>
        <dbReference type="PROSITE" id="PS51041"/>
    </source>
</evidence>
<evidence type="ECO:0000256" key="1">
    <source>
        <dbReference type="ARBA" id="ARBA00004613"/>
    </source>
</evidence>
<dbReference type="InterPro" id="IPR000152">
    <property type="entry name" value="EGF-type_Asp/Asn_hydroxyl_site"/>
</dbReference>
<dbReference type="Gene3D" id="2.10.25.10">
    <property type="entry name" value="Laminin"/>
    <property type="match status" value="2"/>
</dbReference>
<dbReference type="SMART" id="SM00179">
    <property type="entry name" value="EGF_CA"/>
    <property type="match status" value="2"/>
</dbReference>
<dbReference type="SUPFAM" id="SSF57196">
    <property type="entry name" value="EGF/Laminin"/>
    <property type="match status" value="2"/>
</dbReference>
<dbReference type="PROSITE" id="PS00022">
    <property type="entry name" value="EGF_1"/>
    <property type="match status" value="1"/>
</dbReference>
<feature type="disulfide bond" evidence="11">
    <location>
        <begin position="128"/>
        <end position="137"/>
    </location>
</feature>
<dbReference type="PANTHER" id="PTHR14949">
    <property type="entry name" value="EGF-LIKE-DOMAIN, MULTIPLE 7, 8"/>
    <property type="match status" value="1"/>
</dbReference>
<evidence type="ECO:0000256" key="8">
    <source>
        <dbReference type="ARBA" id="ARBA00023157"/>
    </source>
</evidence>
<evidence type="ECO:0000256" key="5">
    <source>
        <dbReference type="ARBA" id="ARBA00022737"/>
    </source>
</evidence>
<dbReference type="PANTHER" id="PTHR14949:SF56">
    <property type="entry name" value="EGF-LIKE-DOMAIN, MULTIPLE 7"/>
    <property type="match status" value="1"/>
</dbReference>
<dbReference type="PROSITE" id="PS01187">
    <property type="entry name" value="EGF_CA"/>
    <property type="match status" value="1"/>
</dbReference>
<feature type="chain" id="PRO_5027582051" description="Epidermal growth factor-like protein 8" evidence="13">
    <location>
        <begin position="24"/>
        <end position="288"/>
    </location>
</feature>
<comment type="subcellular location">
    <subcellularLocation>
        <location evidence="1">Secreted</location>
    </subcellularLocation>
</comment>
<dbReference type="FunFam" id="2.10.25.10:FF:000010">
    <property type="entry name" value="Pro-epidermal growth factor"/>
    <property type="match status" value="1"/>
</dbReference>
<evidence type="ECO:0000256" key="3">
    <source>
        <dbReference type="ARBA" id="ARBA00022536"/>
    </source>
</evidence>
<dbReference type="PROSITE" id="PS51041">
    <property type="entry name" value="EMI"/>
    <property type="match status" value="1"/>
</dbReference>
<dbReference type="PROSITE" id="PS01186">
    <property type="entry name" value="EGF_2"/>
    <property type="match status" value="2"/>
</dbReference>
<evidence type="ECO:0000256" key="13">
    <source>
        <dbReference type="SAM" id="SignalP"/>
    </source>
</evidence>
<feature type="compositionally biased region" description="Polar residues" evidence="12">
    <location>
        <begin position="189"/>
        <end position="200"/>
    </location>
</feature>
<proteinExistence type="predicted"/>
<feature type="signal peptide" evidence="13">
    <location>
        <begin position="1"/>
        <end position="23"/>
    </location>
</feature>
<evidence type="ECO:0000256" key="10">
    <source>
        <dbReference type="ARBA" id="ARBA00068658"/>
    </source>
</evidence>
<dbReference type="GO" id="GO:0009986">
    <property type="term" value="C:cell surface"/>
    <property type="evidence" value="ECO:0007669"/>
    <property type="project" value="TreeGrafter"/>
</dbReference>
<evidence type="ECO:0000256" key="11">
    <source>
        <dbReference type="PROSITE-ProRule" id="PRU00076"/>
    </source>
</evidence>
<keyword evidence="4 13" id="KW-0732">Signal</keyword>
<dbReference type="PROSITE" id="PS00010">
    <property type="entry name" value="ASX_HYDROXYL"/>
    <property type="match status" value="1"/>
</dbReference>
<dbReference type="InterPro" id="IPR050969">
    <property type="entry name" value="Dev_Signal_Modulators"/>
</dbReference>
<dbReference type="InterPro" id="IPR049883">
    <property type="entry name" value="NOTCH1_EGF-like"/>
</dbReference>
<dbReference type="GeneID" id="115464935"/>
<keyword evidence="7" id="KW-0175">Coiled coil</keyword>
<gene>
    <name evidence="17" type="primary">EGFL8</name>
</gene>
<evidence type="ECO:0000256" key="7">
    <source>
        <dbReference type="ARBA" id="ARBA00023054"/>
    </source>
</evidence>